<dbReference type="GO" id="GO:0043565">
    <property type="term" value="F:sequence-specific DNA binding"/>
    <property type="evidence" value="ECO:0007669"/>
    <property type="project" value="InterPro"/>
</dbReference>
<dbReference type="SUPFAM" id="SSF51215">
    <property type="entry name" value="Regulatory protein AraC"/>
    <property type="match status" value="1"/>
</dbReference>
<comment type="caution">
    <text evidence="5">The sequence shown here is derived from an EMBL/GenBank/DDBJ whole genome shotgun (WGS) entry which is preliminary data.</text>
</comment>
<dbReference type="Gene3D" id="1.10.10.60">
    <property type="entry name" value="Homeodomain-like"/>
    <property type="match status" value="1"/>
</dbReference>
<dbReference type="InterPro" id="IPR018060">
    <property type="entry name" value="HTH_AraC"/>
</dbReference>
<dbReference type="PANTHER" id="PTHR43280:SF32">
    <property type="entry name" value="TRANSCRIPTIONAL REGULATORY PROTEIN"/>
    <property type="match status" value="1"/>
</dbReference>
<keyword evidence="1" id="KW-0805">Transcription regulation</keyword>
<dbReference type="Pfam" id="PF12833">
    <property type="entry name" value="HTH_18"/>
    <property type="match status" value="1"/>
</dbReference>
<evidence type="ECO:0000313" key="6">
    <source>
        <dbReference type="Proteomes" id="UP000028007"/>
    </source>
</evidence>
<dbReference type="eggNOG" id="COG2207">
    <property type="taxonomic scope" value="Bacteria"/>
</dbReference>
<dbReference type="EMBL" id="JNFF01000017">
    <property type="protein sequence ID" value="KEQ31350.1"/>
    <property type="molecule type" value="Genomic_DNA"/>
</dbReference>
<dbReference type="PROSITE" id="PS01124">
    <property type="entry name" value="HTH_ARAC_FAMILY_2"/>
    <property type="match status" value="1"/>
</dbReference>
<reference evidence="5 6" key="1">
    <citation type="journal article" date="1992" name="Int. J. Syst. Bacteriol.">
        <title>Sphingobacterium antarcticus sp. nov. a Psychrotrophic Bacterium from the Soils of Schirmacher Oasis, Antarctica.</title>
        <authorList>
            <person name="Shivaji S."/>
            <person name="Ray M.K."/>
            <person name="Rao N.S."/>
            <person name="Saiserr L."/>
            <person name="Jagannadham M.V."/>
            <person name="Kumar G.S."/>
            <person name="Reddy G."/>
            <person name="Bhargava P.M."/>
        </authorList>
    </citation>
    <scope>NUCLEOTIDE SEQUENCE [LARGE SCALE GENOMIC DNA]</scope>
    <source>
        <strain evidence="5 6">4BY</strain>
    </source>
</reference>
<protein>
    <recommendedName>
        <fullName evidence="4">HTH araC/xylS-type domain-containing protein</fullName>
    </recommendedName>
</protein>
<dbReference type="AlphaFoldDB" id="A0A081PKX7"/>
<dbReference type="Pfam" id="PF02311">
    <property type="entry name" value="AraC_binding"/>
    <property type="match status" value="1"/>
</dbReference>
<feature type="domain" description="HTH araC/xylS-type" evidence="4">
    <location>
        <begin position="207"/>
        <end position="305"/>
    </location>
</feature>
<evidence type="ECO:0000313" key="5">
    <source>
        <dbReference type="EMBL" id="KEQ31350.1"/>
    </source>
</evidence>
<evidence type="ECO:0000256" key="3">
    <source>
        <dbReference type="ARBA" id="ARBA00023163"/>
    </source>
</evidence>
<accession>A0A081PKX7</accession>
<keyword evidence="6" id="KW-1185">Reference proteome</keyword>
<name>A0A081PKX7_9SPHI</name>
<dbReference type="GO" id="GO:0003700">
    <property type="term" value="F:DNA-binding transcription factor activity"/>
    <property type="evidence" value="ECO:0007669"/>
    <property type="project" value="InterPro"/>
</dbReference>
<sequence>MCKIDSQITRITRLAKLNKTELRNKQSNVLKFPLSPLAKAGMIIKNIEHDAHVSEHDHSRPHRDDHYLLLFASSGDLLMSIDFKNITILGPTLLLIFPGQIHYTVSAHNLKGWIISIDPALVDKEFQLIFERSFQHPLFINENSLLYGHSFTFLEQMERLQEQSANPFKLRAKHSILDALLGLLAGETSNIHNTGRVKPNRGFIIQEAFTQLLKVHYREWKQPARYAAELNISAAHLYDTIKGLTGDSVSACIQQYCILEAKRLLCFSKLTVKEVAYQLGYEEPVYFGKLFKKITGSTPLEFRKQYLDQDY</sequence>
<dbReference type="InterPro" id="IPR009057">
    <property type="entry name" value="Homeodomain-like_sf"/>
</dbReference>
<keyword evidence="3" id="KW-0804">Transcription</keyword>
<dbReference type="InterPro" id="IPR020449">
    <property type="entry name" value="Tscrpt_reg_AraC-type_HTH"/>
</dbReference>
<dbReference type="Proteomes" id="UP000028007">
    <property type="component" value="Unassembled WGS sequence"/>
</dbReference>
<dbReference type="InterPro" id="IPR003313">
    <property type="entry name" value="AraC-bd"/>
</dbReference>
<proteinExistence type="predicted"/>
<dbReference type="PRINTS" id="PR00032">
    <property type="entry name" value="HTHARAC"/>
</dbReference>
<evidence type="ECO:0000259" key="4">
    <source>
        <dbReference type="PROSITE" id="PS01124"/>
    </source>
</evidence>
<keyword evidence="2" id="KW-0238">DNA-binding</keyword>
<evidence type="ECO:0000256" key="1">
    <source>
        <dbReference type="ARBA" id="ARBA00023015"/>
    </source>
</evidence>
<dbReference type="PANTHER" id="PTHR43280">
    <property type="entry name" value="ARAC-FAMILY TRANSCRIPTIONAL REGULATOR"/>
    <property type="match status" value="1"/>
</dbReference>
<evidence type="ECO:0000256" key="2">
    <source>
        <dbReference type="ARBA" id="ARBA00023125"/>
    </source>
</evidence>
<organism evidence="5 6">
    <name type="scientific">Pedobacter antarcticus 4BY</name>
    <dbReference type="NCBI Taxonomy" id="1358423"/>
    <lineage>
        <taxon>Bacteria</taxon>
        <taxon>Pseudomonadati</taxon>
        <taxon>Bacteroidota</taxon>
        <taxon>Sphingobacteriia</taxon>
        <taxon>Sphingobacteriales</taxon>
        <taxon>Sphingobacteriaceae</taxon>
        <taxon>Pedobacter</taxon>
    </lineage>
</organism>
<gene>
    <name evidence="5" type="ORF">N180_07635</name>
</gene>
<dbReference type="SUPFAM" id="SSF46689">
    <property type="entry name" value="Homeodomain-like"/>
    <property type="match status" value="1"/>
</dbReference>
<dbReference type="SMART" id="SM00342">
    <property type="entry name" value="HTH_ARAC"/>
    <property type="match status" value="1"/>
</dbReference>
<dbReference type="InterPro" id="IPR037923">
    <property type="entry name" value="HTH-like"/>
</dbReference>